<feature type="compositionally biased region" description="Low complexity" evidence="1">
    <location>
        <begin position="78"/>
        <end position="91"/>
    </location>
</feature>
<gene>
    <name evidence="4" type="ORF">ADN00_13400</name>
</gene>
<dbReference type="EMBL" id="LGCL01000031">
    <property type="protein sequence ID" value="KPL74829.1"/>
    <property type="molecule type" value="Genomic_DNA"/>
</dbReference>
<protein>
    <recommendedName>
        <fullName evidence="3">Nbr1 FW domain-containing protein</fullName>
    </recommendedName>
</protein>
<feature type="domain" description="Nbr1 FW" evidence="3">
    <location>
        <begin position="124"/>
        <end position="207"/>
    </location>
</feature>
<comment type="caution">
    <text evidence="4">The sequence shown here is derived from an EMBL/GenBank/DDBJ whole genome shotgun (WGS) entry which is preliminary data.</text>
</comment>
<name>A0A0P6X4J8_9CHLR</name>
<feature type="signal peptide" evidence="2">
    <location>
        <begin position="1"/>
        <end position="26"/>
    </location>
</feature>
<dbReference type="OrthoDB" id="157142at2"/>
<dbReference type="Gene3D" id="2.60.40.10">
    <property type="entry name" value="Immunoglobulins"/>
    <property type="match status" value="1"/>
</dbReference>
<keyword evidence="5" id="KW-1185">Reference proteome</keyword>
<feature type="region of interest" description="Disordered" evidence="1">
    <location>
        <begin position="64"/>
        <end position="91"/>
    </location>
</feature>
<accession>A0A0P6X4J8</accession>
<dbReference type="AlphaFoldDB" id="A0A0P6X4J8"/>
<evidence type="ECO:0000256" key="2">
    <source>
        <dbReference type="SAM" id="SignalP"/>
    </source>
</evidence>
<dbReference type="InterPro" id="IPR013783">
    <property type="entry name" value="Ig-like_fold"/>
</dbReference>
<evidence type="ECO:0000313" key="4">
    <source>
        <dbReference type="EMBL" id="KPL74829.1"/>
    </source>
</evidence>
<dbReference type="Proteomes" id="UP000050417">
    <property type="component" value="Unassembled WGS sequence"/>
</dbReference>
<dbReference type="InterPro" id="IPR032350">
    <property type="entry name" value="Nbr1_FW"/>
</dbReference>
<evidence type="ECO:0000313" key="5">
    <source>
        <dbReference type="Proteomes" id="UP000050417"/>
    </source>
</evidence>
<evidence type="ECO:0000256" key="1">
    <source>
        <dbReference type="SAM" id="MobiDB-lite"/>
    </source>
</evidence>
<reference evidence="4 5" key="1">
    <citation type="submission" date="2015-07" db="EMBL/GenBank/DDBJ databases">
        <title>Genome sequence of Ornatilinea apprima DSM 23815.</title>
        <authorList>
            <person name="Hemp J."/>
            <person name="Ward L.M."/>
            <person name="Pace L.A."/>
            <person name="Fischer W.W."/>
        </authorList>
    </citation>
    <scope>NUCLEOTIDE SEQUENCE [LARGE SCALE GENOMIC DNA]</scope>
    <source>
        <strain evidence="4 5">P3M-1</strain>
    </source>
</reference>
<evidence type="ECO:0000259" key="3">
    <source>
        <dbReference type="Pfam" id="PF16158"/>
    </source>
</evidence>
<sequence>MKQQTQKILQLALLASMLVLAGCAQATPTPEPTVDSAAIASTVSVIQTEAVMAAMQTMTQEAFLNPSATPTTPPTNTPEPTATATNTPVPTAIPVLPTSTVALPTLTPTQSEWQCSITSLDPASGREMNSGEDFDLKVTLKNTGTKTWESSNTDFLYQSGAKFQKRVDILDLESNVEPGKSVTFIVDMVANTGTGSQSAQWVLKGSGVVYCTVNINVKVK</sequence>
<keyword evidence="2" id="KW-0732">Signal</keyword>
<dbReference type="Pfam" id="PF16158">
    <property type="entry name" value="N_BRCA1_IG"/>
    <property type="match status" value="1"/>
</dbReference>
<feature type="chain" id="PRO_5006132830" description="Nbr1 FW domain-containing protein" evidence="2">
    <location>
        <begin position="27"/>
        <end position="220"/>
    </location>
</feature>
<dbReference type="PROSITE" id="PS51257">
    <property type="entry name" value="PROKAR_LIPOPROTEIN"/>
    <property type="match status" value="1"/>
</dbReference>
<dbReference type="RefSeq" id="WP_075063528.1">
    <property type="nucleotide sequence ID" value="NZ_LGCL01000031.1"/>
</dbReference>
<proteinExistence type="predicted"/>
<organism evidence="4 5">
    <name type="scientific">Ornatilinea apprima</name>
    <dbReference type="NCBI Taxonomy" id="1134406"/>
    <lineage>
        <taxon>Bacteria</taxon>
        <taxon>Bacillati</taxon>
        <taxon>Chloroflexota</taxon>
        <taxon>Anaerolineae</taxon>
        <taxon>Anaerolineales</taxon>
        <taxon>Anaerolineaceae</taxon>
        <taxon>Ornatilinea</taxon>
    </lineage>
</organism>